<name>A0AAE0GZ42_9CHLO</name>
<organism evidence="1 2">
    <name type="scientific">Cymbomonas tetramitiformis</name>
    <dbReference type="NCBI Taxonomy" id="36881"/>
    <lineage>
        <taxon>Eukaryota</taxon>
        <taxon>Viridiplantae</taxon>
        <taxon>Chlorophyta</taxon>
        <taxon>Pyramimonadophyceae</taxon>
        <taxon>Pyramimonadales</taxon>
        <taxon>Pyramimonadaceae</taxon>
        <taxon>Cymbomonas</taxon>
    </lineage>
</organism>
<evidence type="ECO:0000313" key="2">
    <source>
        <dbReference type="Proteomes" id="UP001190700"/>
    </source>
</evidence>
<dbReference type="EMBL" id="LGRX02001103">
    <property type="protein sequence ID" value="KAK3286858.1"/>
    <property type="molecule type" value="Genomic_DNA"/>
</dbReference>
<keyword evidence="2" id="KW-1185">Reference proteome</keyword>
<protein>
    <submittedName>
        <fullName evidence="1">Uncharacterized protein</fullName>
    </submittedName>
</protein>
<sequence length="309" mass="34749">MRRSRSRLPSASSTVPQAFLQVLAHARHELKSGIASRAGTATLFAQLCLFAFYFTVLNLQWAREPGLELQSVHSSVLHPRGTEFFPWLKTQILEVWTDPICGNGRCETPYEYPSYGRFGCEYDCGKENATYSILVKIKVDFSAYSSDYNINNQLREVAAWNLCHTLPHTPHIPLCWHTNDQRFKTLIATQFLPYQLPKAKWFVRVTNDHAGRVTGAVLDASNSSNPQEMPISPLWSASCLDEVSADNVHRARLQDRLRKTRKLHSVIASTPSTDNALELEAAMFADIAGDSASDARRHHGRALHQMIVA</sequence>
<gene>
    <name evidence="1" type="ORF">CYMTET_5603</name>
</gene>
<comment type="caution">
    <text evidence="1">The sequence shown here is derived from an EMBL/GenBank/DDBJ whole genome shotgun (WGS) entry which is preliminary data.</text>
</comment>
<dbReference type="AlphaFoldDB" id="A0AAE0GZ42"/>
<feature type="non-terminal residue" evidence="1">
    <location>
        <position position="309"/>
    </location>
</feature>
<accession>A0AAE0GZ42</accession>
<reference evidence="1 2" key="1">
    <citation type="journal article" date="2015" name="Genome Biol. Evol.">
        <title>Comparative Genomics of a Bacterivorous Green Alga Reveals Evolutionary Causalities and Consequences of Phago-Mixotrophic Mode of Nutrition.</title>
        <authorList>
            <person name="Burns J.A."/>
            <person name="Paasch A."/>
            <person name="Narechania A."/>
            <person name="Kim E."/>
        </authorList>
    </citation>
    <scope>NUCLEOTIDE SEQUENCE [LARGE SCALE GENOMIC DNA]</scope>
    <source>
        <strain evidence="1 2">PLY_AMNH</strain>
    </source>
</reference>
<proteinExistence type="predicted"/>
<dbReference type="Proteomes" id="UP001190700">
    <property type="component" value="Unassembled WGS sequence"/>
</dbReference>
<evidence type="ECO:0000313" key="1">
    <source>
        <dbReference type="EMBL" id="KAK3286858.1"/>
    </source>
</evidence>